<feature type="transmembrane region" description="Helical" evidence="7">
    <location>
        <begin position="193"/>
        <end position="209"/>
    </location>
</feature>
<feature type="transmembrane region" description="Helical" evidence="7">
    <location>
        <begin position="81"/>
        <end position="102"/>
    </location>
</feature>
<keyword evidence="5 7" id="KW-1133">Transmembrane helix</keyword>
<proteinExistence type="inferred from homology"/>
<dbReference type="PANTHER" id="PTHR40074:SF2">
    <property type="entry name" value="O-ACETYLTRANSFERASE WECH"/>
    <property type="match status" value="1"/>
</dbReference>
<keyword evidence="4 7" id="KW-0812">Transmembrane</keyword>
<reference evidence="9 10" key="1">
    <citation type="submission" date="2020-07" db="EMBL/GenBank/DDBJ databases">
        <title>Sequencing the genomes of 1000 actinobacteria strains.</title>
        <authorList>
            <person name="Klenk H.-P."/>
        </authorList>
    </citation>
    <scope>NUCLEOTIDE SEQUENCE [LARGE SCALE GENOMIC DNA]</scope>
    <source>
        <strain evidence="9 10">DSM 22083</strain>
    </source>
</reference>
<feature type="transmembrane region" description="Helical" evidence="7">
    <location>
        <begin position="221"/>
        <end position="237"/>
    </location>
</feature>
<evidence type="ECO:0000256" key="7">
    <source>
        <dbReference type="SAM" id="Phobius"/>
    </source>
</evidence>
<protein>
    <submittedName>
        <fullName evidence="9">Peptidoglycan/LPS O-acetylase OafA/YrhL</fullName>
    </submittedName>
</protein>
<dbReference type="Pfam" id="PF01757">
    <property type="entry name" value="Acyl_transf_3"/>
    <property type="match status" value="1"/>
</dbReference>
<comment type="similarity">
    <text evidence="2">Belongs to the acyltransferase 3 family.</text>
</comment>
<keyword evidence="10" id="KW-1185">Reference proteome</keyword>
<feature type="transmembrane region" description="Helical" evidence="7">
    <location>
        <begin position="122"/>
        <end position="141"/>
    </location>
</feature>
<evidence type="ECO:0000256" key="2">
    <source>
        <dbReference type="ARBA" id="ARBA00007400"/>
    </source>
</evidence>
<feature type="transmembrane region" description="Helical" evidence="7">
    <location>
        <begin position="257"/>
        <end position="275"/>
    </location>
</feature>
<evidence type="ECO:0000256" key="4">
    <source>
        <dbReference type="ARBA" id="ARBA00022692"/>
    </source>
</evidence>
<sequence>MPVGRLTNVDLMRVIVFTFVISAHVVTYTLDQEELPVAAWGLTVHFARYAFVFVSALVLCHGYQDRNLSACRFWRRRLAAVVPPYVLWTLIYYGIDTAQYGWPGLVPWLQLLLLHLVWGTEWYHLYFLLVAIQLYLVLPALRWMTDQWPAAHGLMIGIAAVIQLGYMTLINLVPAPAGPWVIIWEHAEKSLPLYALFAVGGAVAARHLDQLETGLLRHWRLLVPIGVLSLLGTLVAFNLRAAGTATWSAAAASFPSVLPWAVAATLICLLASTAWTRHHATPRGINHIVRAGARRAFGVFLIHPLLLWIIVITPSPLDQLPGTLSRVLIIFILTITGSLAVVELLLHTSLSKPLLGRSRTTRPSQTELQPG</sequence>
<dbReference type="GO" id="GO:0005886">
    <property type="term" value="C:plasma membrane"/>
    <property type="evidence" value="ECO:0007669"/>
    <property type="project" value="UniProtKB-SubCell"/>
</dbReference>
<evidence type="ECO:0000256" key="3">
    <source>
        <dbReference type="ARBA" id="ARBA00022475"/>
    </source>
</evidence>
<evidence type="ECO:0000259" key="8">
    <source>
        <dbReference type="Pfam" id="PF01757"/>
    </source>
</evidence>
<dbReference type="AlphaFoldDB" id="A0A7Y9IAQ9"/>
<dbReference type="GO" id="GO:0016413">
    <property type="term" value="F:O-acetyltransferase activity"/>
    <property type="evidence" value="ECO:0007669"/>
    <property type="project" value="TreeGrafter"/>
</dbReference>
<feature type="transmembrane region" description="Helical" evidence="7">
    <location>
        <begin position="153"/>
        <end position="173"/>
    </location>
</feature>
<dbReference type="RefSeq" id="WP_179754024.1">
    <property type="nucleotide sequence ID" value="NZ_JACCBU010000001.1"/>
</dbReference>
<dbReference type="Proteomes" id="UP000569914">
    <property type="component" value="Unassembled WGS sequence"/>
</dbReference>
<evidence type="ECO:0000313" key="9">
    <source>
        <dbReference type="EMBL" id="NYE72904.1"/>
    </source>
</evidence>
<name>A0A7Y9IAQ9_9ACTN</name>
<dbReference type="PANTHER" id="PTHR40074">
    <property type="entry name" value="O-ACETYLTRANSFERASE WECH"/>
    <property type="match status" value="1"/>
</dbReference>
<evidence type="ECO:0000256" key="6">
    <source>
        <dbReference type="ARBA" id="ARBA00023136"/>
    </source>
</evidence>
<evidence type="ECO:0000256" key="5">
    <source>
        <dbReference type="ARBA" id="ARBA00022989"/>
    </source>
</evidence>
<organism evidence="9 10">
    <name type="scientific">Microlunatus parietis</name>
    <dbReference type="NCBI Taxonomy" id="682979"/>
    <lineage>
        <taxon>Bacteria</taxon>
        <taxon>Bacillati</taxon>
        <taxon>Actinomycetota</taxon>
        <taxon>Actinomycetes</taxon>
        <taxon>Propionibacteriales</taxon>
        <taxon>Propionibacteriaceae</taxon>
        <taxon>Microlunatus</taxon>
    </lineage>
</organism>
<evidence type="ECO:0000313" key="10">
    <source>
        <dbReference type="Proteomes" id="UP000569914"/>
    </source>
</evidence>
<dbReference type="EMBL" id="JACCBU010000001">
    <property type="protein sequence ID" value="NYE72904.1"/>
    <property type="molecule type" value="Genomic_DNA"/>
</dbReference>
<feature type="transmembrane region" description="Helical" evidence="7">
    <location>
        <begin position="327"/>
        <end position="346"/>
    </location>
</feature>
<keyword evidence="3" id="KW-1003">Cell membrane</keyword>
<feature type="domain" description="Acyltransferase 3" evidence="8">
    <location>
        <begin position="8"/>
        <end position="341"/>
    </location>
</feature>
<evidence type="ECO:0000256" key="1">
    <source>
        <dbReference type="ARBA" id="ARBA00004651"/>
    </source>
</evidence>
<dbReference type="InterPro" id="IPR002656">
    <property type="entry name" value="Acyl_transf_3_dom"/>
</dbReference>
<comment type="caution">
    <text evidence="9">The sequence shown here is derived from an EMBL/GenBank/DDBJ whole genome shotgun (WGS) entry which is preliminary data.</text>
</comment>
<feature type="transmembrane region" description="Helical" evidence="7">
    <location>
        <begin position="12"/>
        <end position="31"/>
    </location>
</feature>
<comment type="subcellular location">
    <subcellularLocation>
        <location evidence="1">Cell membrane</location>
        <topology evidence="1">Multi-pass membrane protein</topology>
    </subcellularLocation>
</comment>
<feature type="transmembrane region" description="Helical" evidence="7">
    <location>
        <begin position="37"/>
        <end position="60"/>
    </location>
</feature>
<keyword evidence="6 7" id="KW-0472">Membrane</keyword>
<gene>
    <name evidence="9" type="ORF">BKA15_004233</name>
</gene>
<dbReference type="GO" id="GO:0009246">
    <property type="term" value="P:enterobacterial common antigen biosynthetic process"/>
    <property type="evidence" value="ECO:0007669"/>
    <property type="project" value="TreeGrafter"/>
</dbReference>
<feature type="transmembrane region" description="Helical" evidence="7">
    <location>
        <begin position="296"/>
        <end position="315"/>
    </location>
</feature>
<accession>A0A7Y9IAQ9</accession>